<dbReference type="RefSeq" id="WP_183351016.1">
    <property type="nucleotide sequence ID" value="NZ_JACHEO010000011.1"/>
</dbReference>
<name>A0A840URS7_9BACT</name>
<dbReference type="InterPro" id="IPR002625">
    <property type="entry name" value="Smr_dom"/>
</dbReference>
<protein>
    <recommendedName>
        <fullName evidence="1">Smr domain-containing protein</fullName>
    </recommendedName>
</protein>
<sequence length="111" mass="12157">MKKAVNLKRGRPTVEIALGRLAVEIENARSEGVSVLILVHGYGSSGKGGIIREECRKLLEHLRRHKEINDFVPGDGGGKSGPVKALFRRYPILRHDRELAAPNPGITTVVL</sequence>
<dbReference type="InterPro" id="IPR036063">
    <property type="entry name" value="Smr_dom_sf"/>
</dbReference>
<evidence type="ECO:0000259" key="1">
    <source>
        <dbReference type="Pfam" id="PF01713"/>
    </source>
</evidence>
<gene>
    <name evidence="2" type="ORF">HNQ81_002090</name>
</gene>
<feature type="domain" description="Smr" evidence="1">
    <location>
        <begin position="13"/>
        <end position="77"/>
    </location>
</feature>
<evidence type="ECO:0000313" key="2">
    <source>
        <dbReference type="EMBL" id="MBB5348355.1"/>
    </source>
</evidence>
<accession>A0A840URS7</accession>
<proteinExistence type="predicted"/>
<dbReference type="AlphaFoldDB" id="A0A840URS7"/>
<organism evidence="2 3">
    <name type="scientific">Desulfoprunum benzoelyticum</name>
    <dbReference type="NCBI Taxonomy" id="1506996"/>
    <lineage>
        <taxon>Bacteria</taxon>
        <taxon>Pseudomonadati</taxon>
        <taxon>Thermodesulfobacteriota</taxon>
        <taxon>Desulfobulbia</taxon>
        <taxon>Desulfobulbales</taxon>
        <taxon>Desulfobulbaceae</taxon>
        <taxon>Desulfoprunum</taxon>
    </lineage>
</organism>
<evidence type="ECO:0000313" key="3">
    <source>
        <dbReference type="Proteomes" id="UP000539642"/>
    </source>
</evidence>
<dbReference type="Proteomes" id="UP000539642">
    <property type="component" value="Unassembled WGS sequence"/>
</dbReference>
<keyword evidence="3" id="KW-1185">Reference proteome</keyword>
<reference evidence="2 3" key="1">
    <citation type="submission" date="2020-08" db="EMBL/GenBank/DDBJ databases">
        <title>Genomic Encyclopedia of Type Strains, Phase IV (KMG-IV): sequencing the most valuable type-strain genomes for metagenomic binning, comparative biology and taxonomic classification.</title>
        <authorList>
            <person name="Goeker M."/>
        </authorList>
    </citation>
    <scope>NUCLEOTIDE SEQUENCE [LARGE SCALE GENOMIC DNA]</scope>
    <source>
        <strain evidence="2 3">DSM 28570</strain>
    </source>
</reference>
<dbReference type="EMBL" id="JACHEO010000011">
    <property type="protein sequence ID" value="MBB5348355.1"/>
    <property type="molecule type" value="Genomic_DNA"/>
</dbReference>
<comment type="caution">
    <text evidence="2">The sequence shown here is derived from an EMBL/GenBank/DDBJ whole genome shotgun (WGS) entry which is preliminary data.</text>
</comment>
<dbReference type="Pfam" id="PF01713">
    <property type="entry name" value="Smr"/>
    <property type="match status" value="1"/>
</dbReference>
<dbReference type="Gene3D" id="3.30.1370.110">
    <property type="match status" value="1"/>
</dbReference>